<gene>
    <name evidence="2" type="ORF">CTI12_AA391490</name>
</gene>
<proteinExistence type="predicted"/>
<reference evidence="2 3" key="1">
    <citation type="journal article" date="2018" name="Mol. Plant">
        <title>The genome of Artemisia annua provides insight into the evolution of Asteraceae family and artemisinin biosynthesis.</title>
        <authorList>
            <person name="Shen Q."/>
            <person name="Zhang L."/>
            <person name="Liao Z."/>
            <person name="Wang S."/>
            <person name="Yan T."/>
            <person name="Shi P."/>
            <person name="Liu M."/>
            <person name="Fu X."/>
            <person name="Pan Q."/>
            <person name="Wang Y."/>
            <person name="Lv Z."/>
            <person name="Lu X."/>
            <person name="Zhang F."/>
            <person name="Jiang W."/>
            <person name="Ma Y."/>
            <person name="Chen M."/>
            <person name="Hao X."/>
            <person name="Li L."/>
            <person name="Tang Y."/>
            <person name="Lv G."/>
            <person name="Zhou Y."/>
            <person name="Sun X."/>
            <person name="Brodelius P.E."/>
            <person name="Rose J.K.C."/>
            <person name="Tang K."/>
        </authorList>
    </citation>
    <scope>NUCLEOTIDE SEQUENCE [LARGE SCALE GENOMIC DNA]</scope>
    <source>
        <strain evidence="3">cv. Huhao1</strain>
        <tissue evidence="2">Leaf</tissue>
    </source>
</reference>
<accession>A0A2U1ME04</accession>
<evidence type="ECO:0000313" key="2">
    <source>
        <dbReference type="EMBL" id="PWA59490.1"/>
    </source>
</evidence>
<feature type="transmembrane region" description="Helical" evidence="1">
    <location>
        <begin position="20"/>
        <end position="40"/>
    </location>
</feature>
<keyword evidence="1" id="KW-0472">Membrane</keyword>
<dbReference type="OrthoDB" id="191139at2759"/>
<evidence type="ECO:0000313" key="3">
    <source>
        <dbReference type="Proteomes" id="UP000245207"/>
    </source>
</evidence>
<name>A0A2U1ME04_ARTAN</name>
<dbReference type="Proteomes" id="UP000245207">
    <property type="component" value="Unassembled WGS sequence"/>
</dbReference>
<evidence type="ECO:0000256" key="1">
    <source>
        <dbReference type="SAM" id="Phobius"/>
    </source>
</evidence>
<dbReference type="AlphaFoldDB" id="A0A2U1ME04"/>
<dbReference type="EMBL" id="PKPP01005609">
    <property type="protein sequence ID" value="PWA59490.1"/>
    <property type="molecule type" value="Genomic_DNA"/>
</dbReference>
<keyword evidence="1" id="KW-1133">Transmembrane helix</keyword>
<keyword evidence="1" id="KW-0812">Transmembrane</keyword>
<organism evidence="2 3">
    <name type="scientific">Artemisia annua</name>
    <name type="common">Sweet wormwood</name>
    <dbReference type="NCBI Taxonomy" id="35608"/>
    <lineage>
        <taxon>Eukaryota</taxon>
        <taxon>Viridiplantae</taxon>
        <taxon>Streptophyta</taxon>
        <taxon>Embryophyta</taxon>
        <taxon>Tracheophyta</taxon>
        <taxon>Spermatophyta</taxon>
        <taxon>Magnoliopsida</taxon>
        <taxon>eudicotyledons</taxon>
        <taxon>Gunneridae</taxon>
        <taxon>Pentapetalae</taxon>
        <taxon>asterids</taxon>
        <taxon>campanulids</taxon>
        <taxon>Asterales</taxon>
        <taxon>Asteraceae</taxon>
        <taxon>Asteroideae</taxon>
        <taxon>Anthemideae</taxon>
        <taxon>Artemisiinae</taxon>
        <taxon>Artemisia</taxon>
    </lineage>
</organism>
<comment type="caution">
    <text evidence="2">The sequence shown here is derived from an EMBL/GenBank/DDBJ whole genome shotgun (WGS) entry which is preliminary data.</text>
</comment>
<protein>
    <submittedName>
        <fullName evidence="2">Auxin efflux carrier</fullName>
    </submittedName>
</protein>
<dbReference type="STRING" id="35608.A0A2U1ME04"/>
<keyword evidence="3" id="KW-1185">Reference proteome</keyword>
<sequence length="170" mass="18725">MINAIDLMYQTFSGEDSLSLRGLGFLAIFHWILIVFACGLSRTTKKKVLLVTGLGSFLAMESVDMGPTTRKLVNNLVFFVFNPALVGSNLASTVILETIKIMNPSVGTNQEERKLIISRNRQMVVETSYSNNSNHQCDISRNQHSVPAETKVVSRNKIPMAAVAAELSFS</sequence>